<organism evidence="3 4">
    <name type="scientific">Humisphaera borealis</name>
    <dbReference type="NCBI Taxonomy" id="2807512"/>
    <lineage>
        <taxon>Bacteria</taxon>
        <taxon>Pseudomonadati</taxon>
        <taxon>Planctomycetota</taxon>
        <taxon>Phycisphaerae</taxon>
        <taxon>Tepidisphaerales</taxon>
        <taxon>Tepidisphaeraceae</taxon>
        <taxon>Humisphaera</taxon>
    </lineage>
</organism>
<dbReference type="SUPFAM" id="SSF51735">
    <property type="entry name" value="NAD(P)-binding Rossmann-fold domains"/>
    <property type="match status" value="1"/>
</dbReference>
<feature type="domain" description="NAD-dependent epimerase/dehydratase" evidence="2">
    <location>
        <begin position="11"/>
        <end position="237"/>
    </location>
</feature>
<dbReference type="AlphaFoldDB" id="A0A7M2WWW5"/>
<name>A0A7M2WWW5_9BACT</name>
<evidence type="ECO:0000259" key="2">
    <source>
        <dbReference type="Pfam" id="PF01370"/>
    </source>
</evidence>
<comment type="similarity">
    <text evidence="1">Belongs to the NAD(P)-dependent epimerase/dehydratase family.</text>
</comment>
<sequence length="331" mass="35011">MTTHRDQHQRILVTGAGGFLGRAVSLAAGRAGHDVHLLHRRRGASKVGQSAPVQEWTADLTDTAAVRDVLRRAMPDVIVHCAGYANASRGLAQVEPAVRDNLVATACLMSAAAEIGGIRVVLCGSVEAPGGRVLADQVVPNSPYAASKFAEATYARMFHHLYGLDVSIARLAVVYGPGDARPAKLIPHIVTRLMQGETAELSSGRRLIDWIHIDDAAAGLLACAVRDDLGGRTVDIGTGLLTSVADIARIVAGLLGRTELLRLGSIPDRPSELECAADANATERLIGWRAAVPLKTGLEQTIAWFRSVAPRPQKAVLTVYGDALNTSPVRA</sequence>
<dbReference type="Pfam" id="PF01370">
    <property type="entry name" value="Epimerase"/>
    <property type="match status" value="1"/>
</dbReference>
<evidence type="ECO:0000256" key="1">
    <source>
        <dbReference type="ARBA" id="ARBA00007637"/>
    </source>
</evidence>
<dbReference type="EMBL" id="CP063458">
    <property type="protein sequence ID" value="QOV90027.1"/>
    <property type="molecule type" value="Genomic_DNA"/>
</dbReference>
<gene>
    <name evidence="3" type="ORF">IPV69_01240</name>
</gene>
<protein>
    <submittedName>
        <fullName evidence="3">NAD(P)-dependent oxidoreductase</fullName>
    </submittedName>
</protein>
<evidence type="ECO:0000313" key="4">
    <source>
        <dbReference type="Proteomes" id="UP000593765"/>
    </source>
</evidence>
<dbReference type="RefSeq" id="WP_206293096.1">
    <property type="nucleotide sequence ID" value="NZ_CP063458.1"/>
</dbReference>
<dbReference type="KEGG" id="hbs:IPV69_01240"/>
<dbReference type="Gene3D" id="3.40.50.720">
    <property type="entry name" value="NAD(P)-binding Rossmann-like Domain"/>
    <property type="match status" value="1"/>
</dbReference>
<reference evidence="3 4" key="1">
    <citation type="submission" date="2020-10" db="EMBL/GenBank/DDBJ databases">
        <title>Wide distribution of Phycisphaera-like planctomycetes from WD2101 soil group in peatlands and genome analysis of the first cultivated representative.</title>
        <authorList>
            <person name="Dedysh S.N."/>
            <person name="Beletsky A.V."/>
            <person name="Ivanova A."/>
            <person name="Kulichevskaya I.S."/>
            <person name="Suzina N.E."/>
            <person name="Philippov D.A."/>
            <person name="Rakitin A.L."/>
            <person name="Mardanov A.V."/>
            <person name="Ravin N.V."/>
        </authorList>
    </citation>
    <scope>NUCLEOTIDE SEQUENCE [LARGE SCALE GENOMIC DNA]</scope>
    <source>
        <strain evidence="3 4">M1803</strain>
    </source>
</reference>
<dbReference type="InterPro" id="IPR036291">
    <property type="entry name" value="NAD(P)-bd_dom_sf"/>
</dbReference>
<dbReference type="PANTHER" id="PTHR43000">
    <property type="entry name" value="DTDP-D-GLUCOSE 4,6-DEHYDRATASE-RELATED"/>
    <property type="match status" value="1"/>
</dbReference>
<dbReference type="Proteomes" id="UP000593765">
    <property type="component" value="Chromosome"/>
</dbReference>
<proteinExistence type="inferred from homology"/>
<accession>A0A7M2WWW5</accession>
<dbReference type="InterPro" id="IPR001509">
    <property type="entry name" value="Epimerase_deHydtase"/>
</dbReference>
<keyword evidence="4" id="KW-1185">Reference proteome</keyword>
<evidence type="ECO:0000313" key="3">
    <source>
        <dbReference type="EMBL" id="QOV90027.1"/>
    </source>
</evidence>